<feature type="compositionally biased region" description="Polar residues" evidence="13">
    <location>
        <begin position="1636"/>
        <end position="1650"/>
    </location>
</feature>
<comment type="catalytic activity">
    <reaction evidence="11">
        <text>Couples ATP hydrolysis with the unwinding of duplex DNA by translocating in the 3'-5' direction.</text>
        <dbReference type="EC" id="5.6.2.4"/>
    </reaction>
</comment>
<dbReference type="PANTHER" id="PTHR13710:SF153">
    <property type="entry name" value="RECQ-LIKE DNA HELICASE BLM"/>
    <property type="match status" value="1"/>
</dbReference>
<dbReference type="SMART" id="SM00487">
    <property type="entry name" value="DEXDc"/>
    <property type="match status" value="1"/>
</dbReference>
<feature type="compositionally biased region" description="Acidic residues" evidence="13">
    <location>
        <begin position="1585"/>
        <end position="1594"/>
    </location>
</feature>
<proteinExistence type="inferred from homology"/>
<feature type="region of interest" description="Disordered" evidence="13">
    <location>
        <begin position="781"/>
        <end position="814"/>
    </location>
</feature>
<dbReference type="GO" id="GO:0016787">
    <property type="term" value="F:hydrolase activity"/>
    <property type="evidence" value="ECO:0007669"/>
    <property type="project" value="UniProtKB-KW"/>
</dbReference>
<keyword evidence="5" id="KW-0378">Hydrolase</keyword>
<feature type="domain" description="Helicase ATP-binding" evidence="16">
    <location>
        <begin position="843"/>
        <end position="1025"/>
    </location>
</feature>
<keyword evidence="4" id="KW-0547">Nucleotide-binding</keyword>
<dbReference type="InterPro" id="IPR036390">
    <property type="entry name" value="WH_DNA-bd_sf"/>
</dbReference>
<dbReference type="InterPro" id="IPR014001">
    <property type="entry name" value="Helicase_ATP-bd"/>
</dbReference>
<dbReference type="NCBIfam" id="TIGR00614">
    <property type="entry name" value="recQ_fam"/>
    <property type="match status" value="1"/>
</dbReference>
<feature type="region of interest" description="Disordered" evidence="13">
    <location>
        <begin position="1349"/>
        <end position="1432"/>
    </location>
</feature>
<feature type="compositionally biased region" description="Basic and acidic residues" evidence="13">
    <location>
        <begin position="235"/>
        <end position="248"/>
    </location>
</feature>
<dbReference type="CDD" id="cd18794">
    <property type="entry name" value="SF2_C_RecQ"/>
    <property type="match status" value="1"/>
</dbReference>
<dbReference type="GO" id="GO:0005737">
    <property type="term" value="C:cytoplasm"/>
    <property type="evidence" value="ECO:0007669"/>
    <property type="project" value="TreeGrafter"/>
</dbReference>
<feature type="region of interest" description="Disordered" evidence="13">
    <location>
        <begin position="30"/>
        <end position="442"/>
    </location>
</feature>
<dbReference type="Pfam" id="PF00270">
    <property type="entry name" value="DEAD"/>
    <property type="match status" value="1"/>
</dbReference>
<feature type="compositionally biased region" description="Polar residues" evidence="13">
    <location>
        <begin position="119"/>
        <end position="128"/>
    </location>
</feature>
<dbReference type="GO" id="GO:0000724">
    <property type="term" value="P:double-strand break repair via homologous recombination"/>
    <property type="evidence" value="ECO:0007669"/>
    <property type="project" value="TreeGrafter"/>
</dbReference>
<dbReference type="PROSITE" id="PS51192">
    <property type="entry name" value="HELICASE_ATP_BIND_1"/>
    <property type="match status" value="1"/>
</dbReference>
<evidence type="ECO:0000259" key="14">
    <source>
        <dbReference type="PROSITE" id="PS50206"/>
    </source>
</evidence>
<evidence type="ECO:0000256" key="6">
    <source>
        <dbReference type="ARBA" id="ARBA00022806"/>
    </source>
</evidence>
<dbReference type="GO" id="GO:0003677">
    <property type="term" value="F:DNA binding"/>
    <property type="evidence" value="ECO:0007669"/>
    <property type="project" value="UniProtKB-KW"/>
</dbReference>
<dbReference type="GO" id="GO:0043138">
    <property type="term" value="F:3'-5' DNA helicase activity"/>
    <property type="evidence" value="ECO:0007669"/>
    <property type="project" value="UniProtKB-EC"/>
</dbReference>
<dbReference type="InterPro" id="IPR002464">
    <property type="entry name" value="DNA/RNA_helicase_DEAH_CS"/>
</dbReference>
<evidence type="ECO:0000256" key="1">
    <source>
        <dbReference type="ARBA" id="ARBA00001947"/>
    </source>
</evidence>
<evidence type="ECO:0000259" key="16">
    <source>
        <dbReference type="PROSITE" id="PS51192"/>
    </source>
</evidence>
<dbReference type="FunFam" id="3.40.50.300:FF:000296">
    <property type="entry name" value="ATP-dependent DNA helicase RecQ"/>
    <property type="match status" value="1"/>
</dbReference>
<dbReference type="EMBL" id="KZ805306">
    <property type="protein sequence ID" value="PVI06881.1"/>
    <property type="molecule type" value="Genomic_DNA"/>
</dbReference>
<keyword evidence="7" id="KW-0067">ATP-binding</keyword>
<dbReference type="FunFam" id="3.40.50.300:FF:001975">
    <property type="entry name" value="ATP-dependent DNA helicase"/>
    <property type="match status" value="1"/>
</dbReference>
<dbReference type="InterPro" id="IPR001650">
    <property type="entry name" value="Helicase_C-like"/>
</dbReference>
<comment type="similarity">
    <text evidence="3">Belongs to the helicase family. RecQ subfamily.</text>
</comment>
<dbReference type="GO" id="GO:0005524">
    <property type="term" value="F:ATP binding"/>
    <property type="evidence" value="ECO:0007669"/>
    <property type="project" value="UniProtKB-KW"/>
</dbReference>
<dbReference type="PROSITE" id="PS00690">
    <property type="entry name" value="DEAH_ATP_HELICASE"/>
    <property type="match status" value="1"/>
</dbReference>
<feature type="compositionally biased region" description="Polar residues" evidence="13">
    <location>
        <begin position="790"/>
        <end position="802"/>
    </location>
</feature>
<dbReference type="InterPro" id="IPR004589">
    <property type="entry name" value="DNA_helicase_ATP-dep_RecQ"/>
</dbReference>
<dbReference type="PROSITE" id="PS50206">
    <property type="entry name" value="RHODANESE_3"/>
    <property type="match status" value="1"/>
</dbReference>
<feature type="compositionally biased region" description="Low complexity" evidence="13">
    <location>
        <begin position="355"/>
        <end position="365"/>
    </location>
</feature>
<evidence type="ECO:0000256" key="9">
    <source>
        <dbReference type="ARBA" id="ARBA00023235"/>
    </source>
</evidence>
<evidence type="ECO:0000256" key="2">
    <source>
        <dbReference type="ARBA" id="ARBA00004123"/>
    </source>
</evidence>
<accession>A0A2V1E8M8</accession>
<dbReference type="InterPro" id="IPR001763">
    <property type="entry name" value="Rhodanese-like_dom"/>
</dbReference>
<keyword evidence="6" id="KW-0347">Helicase</keyword>
<feature type="compositionally biased region" description="Basic and acidic residues" evidence="13">
    <location>
        <begin position="147"/>
        <end position="157"/>
    </location>
</feature>
<evidence type="ECO:0000256" key="3">
    <source>
        <dbReference type="ARBA" id="ARBA00005446"/>
    </source>
</evidence>
<evidence type="ECO:0000313" key="18">
    <source>
        <dbReference type="EMBL" id="PVI06881.1"/>
    </source>
</evidence>
<feature type="compositionally biased region" description="Basic and acidic residues" evidence="13">
    <location>
        <begin position="677"/>
        <end position="690"/>
    </location>
</feature>
<dbReference type="InterPro" id="IPR010997">
    <property type="entry name" value="HRDC-like_sf"/>
</dbReference>
<dbReference type="InterPro" id="IPR011545">
    <property type="entry name" value="DEAD/DEAH_box_helicase_dom"/>
</dbReference>
<dbReference type="STRING" id="97972.A0A2V1E8M8"/>
<dbReference type="SUPFAM" id="SSF46785">
    <property type="entry name" value="Winged helix' DNA-binding domain"/>
    <property type="match status" value="1"/>
</dbReference>
<evidence type="ECO:0000256" key="7">
    <source>
        <dbReference type="ARBA" id="ARBA00022840"/>
    </source>
</evidence>
<keyword evidence="19" id="KW-1185">Reference proteome</keyword>
<feature type="region of interest" description="Disordered" evidence="13">
    <location>
        <begin position="1546"/>
        <end position="1731"/>
    </location>
</feature>
<dbReference type="SUPFAM" id="SSF47819">
    <property type="entry name" value="HRDC-like"/>
    <property type="match status" value="1"/>
</dbReference>
<keyword evidence="9" id="KW-0413">Isomerase</keyword>
<feature type="domain" description="Rhodanese" evidence="14">
    <location>
        <begin position="1065"/>
        <end position="1116"/>
    </location>
</feature>
<feature type="compositionally biased region" description="Basic and acidic residues" evidence="13">
    <location>
        <begin position="366"/>
        <end position="381"/>
    </location>
</feature>
<organism evidence="18 19">
    <name type="scientific">Periconia macrospinosa</name>
    <dbReference type="NCBI Taxonomy" id="97972"/>
    <lineage>
        <taxon>Eukaryota</taxon>
        <taxon>Fungi</taxon>
        <taxon>Dikarya</taxon>
        <taxon>Ascomycota</taxon>
        <taxon>Pezizomycotina</taxon>
        <taxon>Dothideomycetes</taxon>
        <taxon>Pleosporomycetidae</taxon>
        <taxon>Pleosporales</taxon>
        <taxon>Massarineae</taxon>
        <taxon>Periconiaceae</taxon>
        <taxon>Periconia</taxon>
    </lineage>
</organism>
<dbReference type="GO" id="GO:0006260">
    <property type="term" value="P:DNA replication"/>
    <property type="evidence" value="ECO:0007669"/>
    <property type="project" value="InterPro"/>
</dbReference>
<comment type="cofactor">
    <cofactor evidence="1">
        <name>Zn(2+)</name>
        <dbReference type="ChEBI" id="CHEBI:29105"/>
    </cofactor>
</comment>
<dbReference type="Pfam" id="PF09382">
    <property type="entry name" value="RQC"/>
    <property type="match status" value="1"/>
</dbReference>
<dbReference type="SMART" id="SM00956">
    <property type="entry name" value="RQC"/>
    <property type="match status" value="1"/>
</dbReference>
<feature type="compositionally biased region" description="Basic and acidic residues" evidence="13">
    <location>
        <begin position="308"/>
        <end position="318"/>
    </location>
</feature>
<feature type="compositionally biased region" description="Acidic residues" evidence="13">
    <location>
        <begin position="249"/>
        <end position="270"/>
    </location>
</feature>
<dbReference type="Gene3D" id="3.40.50.300">
    <property type="entry name" value="P-loop containing nucleotide triphosphate hydrolases"/>
    <property type="match status" value="2"/>
</dbReference>
<keyword evidence="8" id="KW-0238">DNA-binding</keyword>
<evidence type="ECO:0000259" key="15">
    <source>
        <dbReference type="PROSITE" id="PS50967"/>
    </source>
</evidence>
<dbReference type="InterPro" id="IPR002121">
    <property type="entry name" value="HRDC_dom"/>
</dbReference>
<name>A0A2V1E8M8_9PLEO</name>
<dbReference type="InterPro" id="IPR044876">
    <property type="entry name" value="HRDC_dom_sf"/>
</dbReference>
<feature type="compositionally biased region" description="Low complexity" evidence="13">
    <location>
        <begin position="419"/>
        <end position="430"/>
    </location>
</feature>
<evidence type="ECO:0000256" key="4">
    <source>
        <dbReference type="ARBA" id="ARBA00022741"/>
    </source>
</evidence>
<dbReference type="SUPFAM" id="SSF52540">
    <property type="entry name" value="P-loop containing nucleoside triphosphate hydrolases"/>
    <property type="match status" value="1"/>
</dbReference>
<evidence type="ECO:0000256" key="5">
    <source>
        <dbReference type="ARBA" id="ARBA00022801"/>
    </source>
</evidence>
<evidence type="ECO:0000256" key="11">
    <source>
        <dbReference type="ARBA" id="ARBA00034617"/>
    </source>
</evidence>
<feature type="domain" description="HRDC" evidence="15">
    <location>
        <begin position="1466"/>
        <end position="1548"/>
    </location>
</feature>
<dbReference type="CDD" id="cd17920">
    <property type="entry name" value="DEXHc_RecQ"/>
    <property type="match status" value="1"/>
</dbReference>
<dbReference type="Pfam" id="PF00271">
    <property type="entry name" value="Helicase_C"/>
    <property type="match status" value="1"/>
</dbReference>
<dbReference type="InterPro" id="IPR018982">
    <property type="entry name" value="RQC_domain"/>
</dbReference>
<evidence type="ECO:0000313" key="19">
    <source>
        <dbReference type="Proteomes" id="UP000244855"/>
    </source>
</evidence>
<dbReference type="Pfam" id="PF16124">
    <property type="entry name" value="RecQ_Zn_bind"/>
    <property type="match status" value="1"/>
</dbReference>
<feature type="region of interest" description="Disordered" evidence="13">
    <location>
        <begin position="673"/>
        <end position="697"/>
    </location>
</feature>
<dbReference type="GO" id="GO:0009378">
    <property type="term" value="F:four-way junction helicase activity"/>
    <property type="evidence" value="ECO:0007669"/>
    <property type="project" value="TreeGrafter"/>
</dbReference>
<feature type="compositionally biased region" description="Acidic residues" evidence="13">
    <location>
        <begin position="1560"/>
        <end position="1573"/>
    </location>
</feature>
<feature type="compositionally biased region" description="Basic residues" evidence="13">
    <location>
        <begin position="1671"/>
        <end position="1682"/>
    </location>
</feature>
<sequence length="1731" mass="193289">MPPKNNLSAQIKWLLAEKPFLPPAHPLVIYDPNVPESSSTGLINPSQPPLSQRIESGPNNAPPASARPTAHSKPAPPRAVNSTVDIHKAIPEQGIGSDMARLRATPGGGKPRLVLAGVQSYNSAQAPSSPEKKAAAGNSTPTTAQRPDGKKWSHTENIEAIDLTSPASSGLSKGKKRKSEEFEEDWKQRVSPRPAKTISTSNVAEEDEDFAHIDDLSTVPESPPPPYSTTLPISRGERGQLSRNKEIGNDDEAYLFSLSDEDLLMPDVEEQATPSHRKRKPLSRAPSEISIPARKIGRQGRSPSPIKASREDQIERVSGKTQTPRSRQRRNRVAVMDSEDDDEDEALDDVGLVPNSSLRSANASRAVREPSVPREPSETKRVIIQSPSRSFNRSTVSQNNPASLVTPDASQSPRRLLRSPQKSQSTPSSTHPNFPQAPLASELTKEKKELVRKTVEAFYDAESFRLKSHVEAATSRWAGLKKTLIEALESGVDDTSEITKCIKDAHAEKAALEQLVTLKAQYEQQIMRRQEIRTKIDEGLNTAGEFDPLDGEALKEVFKSLEETNVKAYYHLEPARMGKYLQASTRETAGGHTGIIVKSTQSAPVIHKSTELQVSGSSHVPQTQYTKQAQPSTKELWAPHRQIRFAQEPNTGSEPAHINWSTAHDQASQILNARSSPENRFHRVPETPKRDRQKPKLAIDMEDDFDADLDDFDPDISNVGMEHPTTTMGLVPDDMEFEDENFLDDDDHDHEEALIRISNMEDRATGGYDWKGDWVTNQTHQVPRPALKDTSVNRGPQRNKPQSPKKPHLNMPGMSHPWSRDVRDALLHKFGLRGFRPGQLEAINTTLSGQHCFVLMPTGGGKSLCYQLPSVVNSGKTRGVTIVVSPLLSLMEDQVAACKDRFHMQAFLINGESTAAEKNLIMGALKEREPEKFIQVLYVTPEMLGKNQRMISALEQLHRRNRLARIVIDEAHCVSQWGHDFRPDYKLLGDVLRQFSGVPVIALTATATQLVRTDVMANLGIGGGRLFSQSFNRPNLSYEIRPKVRGVVQNIADLINTRYSGKSGIVYCLSRKSCESVAEKLNELGIKAYHYHAGMESSERSEVQVKWQTNEYHVIVATIAFGMGIDKADVRFVIHHTIPKSLEGYYQETGRAGRDGKRSECYLYYQFADTITLTKMIEEGDGNREQKQRQHDMLRIVVQFCENKSDCRRAQVLNYFDEQFKKEDCNQTCDNCKSDAIFEERDLSEYAATAIRLVKQVESCNATLIQCVDAFRGAKSSRLKDVGLGDCFGFGKDLERENAERVFTHLIQAQALRQESKSNKAGWTNTYLRLGPKANDYERRRKQFKMQIRVMPRKTQFKEPKKKATKTRAEYPSTNVSSPVRPAAKRNIRDFVYNADDNDDDSYYEEAPRPSRKNSRNAHQQDPDEEEDEFGFAPIRVAKRSGATTLPPKKPRGPPITVDERIAGLNDLQKDVLEDFMSRAKDMIRKLKMQGVRHTPFSDTILREMCLELPRNKREMLALPRIKPEMVELHGKSFLELVKTTRTFYESTGGAPLPSQAQYADEDEEEEEDEEAPVMDPNHNNVIDLCDDDSDQENVDQRAVEADDSTTSYSDIDMDDDDEERQVSHYFPHPIDPSVASFNDRYSQIESQRPNPRPKPPAGKSLRGAGSSKPLFKKKSSWRKKGSASYSRGATPGGVKKKGTARKSGGSTAGGSRKTATAASKGVSGIAAMPT</sequence>
<reference evidence="18 19" key="1">
    <citation type="journal article" date="2018" name="Sci. Rep.">
        <title>Comparative genomics provides insights into the lifestyle and reveals functional heterogeneity of dark septate endophytic fungi.</title>
        <authorList>
            <person name="Knapp D.G."/>
            <person name="Nemeth J.B."/>
            <person name="Barry K."/>
            <person name="Hainaut M."/>
            <person name="Henrissat B."/>
            <person name="Johnson J."/>
            <person name="Kuo A."/>
            <person name="Lim J.H.P."/>
            <person name="Lipzen A."/>
            <person name="Nolan M."/>
            <person name="Ohm R.A."/>
            <person name="Tamas L."/>
            <person name="Grigoriev I.V."/>
            <person name="Spatafora J.W."/>
            <person name="Nagy L.G."/>
            <person name="Kovacs G.M."/>
        </authorList>
    </citation>
    <scope>NUCLEOTIDE SEQUENCE [LARGE SCALE GENOMIC DNA]</scope>
    <source>
        <strain evidence="18 19">DSE2036</strain>
    </source>
</reference>
<dbReference type="SMART" id="SM00490">
    <property type="entry name" value="HELICc"/>
    <property type="match status" value="1"/>
</dbReference>
<protein>
    <recommendedName>
        <fullName evidence="12">DNA 3'-5' helicase</fullName>
        <ecNumber evidence="12">5.6.2.4</ecNumber>
    </recommendedName>
</protein>
<dbReference type="InterPro" id="IPR036388">
    <property type="entry name" value="WH-like_DNA-bd_sf"/>
</dbReference>
<dbReference type="GO" id="GO:0005694">
    <property type="term" value="C:chromosome"/>
    <property type="evidence" value="ECO:0007669"/>
    <property type="project" value="TreeGrafter"/>
</dbReference>
<feature type="compositionally biased region" description="Polar residues" evidence="13">
    <location>
        <begin position="35"/>
        <end position="59"/>
    </location>
</feature>
<dbReference type="Proteomes" id="UP000244855">
    <property type="component" value="Unassembled WGS sequence"/>
</dbReference>
<evidence type="ECO:0000259" key="17">
    <source>
        <dbReference type="PROSITE" id="PS51194"/>
    </source>
</evidence>
<dbReference type="Gene3D" id="1.10.10.10">
    <property type="entry name" value="Winged helix-like DNA-binding domain superfamily/Winged helix DNA-binding domain"/>
    <property type="match status" value="1"/>
</dbReference>
<feature type="compositionally biased region" description="Polar residues" evidence="13">
    <location>
        <begin position="385"/>
        <end position="413"/>
    </location>
</feature>
<evidence type="ECO:0000256" key="13">
    <source>
        <dbReference type="SAM" id="MobiDB-lite"/>
    </source>
</evidence>
<evidence type="ECO:0000256" key="10">
    <source>
        <dbReference type="ARBA" id="ARBA00023242"/>
    </source>
</evidence>
<dbReference type="InterPro" id="IPR032284">
    <property type="entry name" value="RecQ_Zn-bd"/>
</dbReference>
<dbReference type="InterPro" id="IPR027417">
    <property type="entry name" value="P-loop_NTPase"/>
</dbReference>
<comment type="subcellular location">
    <subcellularLocation>
        <location evidence="2">Nucleus</location>
    </subcellularLocation>
</comment>
<evidence type="ECO:0000256" key="12">
    <source>
        <dbReference type="ARBA" id="ARBA00034808"/>
    </source>
</evidence>
<dbReference type="PANTHER" id="PTHR13710">
    <property type="entry name" value="DNA HELICASE RECQ FAMILY MEMBER"/>
    <property type="match status" value="1"/>
</dbReference>
<feature type="domain" description="Helicase C-terminal" evidence="17">
    <location>
        <begin position="1046"/>
        <end position="1195"/>
    </location>
</feature>
<dbReference type="Gene3D" id="1.10.150.80">
    <property type="entry name" value="HRDC domain"/>
    <property type="match status" value="1"/>
</dbReference>
<dbReference type="OrthoDB" id="10261556at2759"/>
<evidence type="ECO:0000256" key="8">
    <source>
        <dbReference type="ARBA" id="ARBA00023125"/>
    </source>
</evidence>
<dbReference type="EC" id="5.6.2.4" evidence="12"/>
<gene>
    <name evidence="18" type="ORF">DM02DRAFT_723848</name>
</gene>
<dbReference type="GO" id="GO:0005634">
    <property type="term" value="C:nucleus"/>
    <property type="evidence" value="ECO:0007669"/>
    <property type="project" value="UniProtKB-SubCell"/>
</dbReference>
<dbReference type="PROSITE" id="PS50967">
    <property type="entry name" value="HRDC"/>
    <property type="match status" value="1"/>
</dbReference>
<feature type="compositionally biased region" description="Acidic residues" evidence="13">
    <location>
        <begin position="337"/>
        <end position="348"/>
    </location>
</feature>
<keyword evidence="10" id="KW-0539">Nucleus</keyword>
<dbReference type="PROSITE" id="PS51194">
    <property type="entry name" value="HELICASE_CTER"/>
    <property type="match status" value="1"/>
</dbReference>